<proteinExistence type="predicted"/>
<evidence type="ECO:0000313" key="3">
    <source>
        <dbReference type="Proteomes" id="UP000697998"/>
    </source>
</evidence>
<protein>
    <submittedName>
        <fullName evidence="2">Uncharacterized protein</fullName>
    </submittedName>
</protein>
<name>A0A935UFG5_9PROT</name>
<accession>A0A935UFG5</accession>
<evidence type="ECO:0000256" key="1">
    <source>
        <dbReference type="SAM" id="MobiDB-lite"/>
    </source>
</evidence>
<sequence>MLEVVAACASFAPPAFPTLARIYEVFPLVCPRCGGGMRIIAFITDAGAVYDILTHLGEPTSPPRLMRARAPPLWEMQGATLGEDDPQAQSAPEYEFDQRVAG</sequence>
<dbReference type="AlphaFoldDB" id="A0A935UFG5"/>
<dbReference type="Proteomes" id="UP000697998">
    <property type="component" value="Unassembled WGS sequence"/>
</dbReference>
<organism evidence="2 3">
    <name type="scientific">Candidatus Accumulibacter proximus</name>
    <dbReference type="NCBI Taxonomy" id="2954385"/>
    <lineage>
        <taxon>Bacteria</taxon>
        <taxon>Pseudomonadati</taxon>
        <taxon>Pseudomonadota</taxon>
        <taxon>Betaproteobacteria</taxon>
        <taxon>Candidatus Accumulibacter</taxon>
    </lineage>
</organism>
<reference evidence="2 3" key="1">
    <citation type="submission" date="2020-10" db="EMBL/GenBank/DDBJ databases">
        <title>Connecting structure to function with the recovery of over 1000 high-quality activated sludge metagenome-assembled genomes encoding full-length rRNA genes using long-read sequencing.</title>
        <authorList>
            <person name="Singleton C.M."/>
            <person name="Petriglieri F."/>
            <person name="Kristensen J.M."/>
            <person name="Kirkegaard R.H."/>
            <person name="Michaelsen T.Y."/>
            <person name="Andersen M.H."/>
            <person name="Karst S.M."/>
            <person name="Dueholm M.S."/>
            <person name="Nielsen P.H."/>
            <person name="Albertsen M."/>
        </authorList>
    </citation>
    <scope>NUCLEOTIDE SEQUENCE [LARGE SCALE GENOMIC DNA]</scope>
    <source>
        <strain evidence="2">EsbW_18-Q3-R4-48_BATAC.285</strain>
    </source>
</reference>
<gene>
    <name evidence="2" type="ORF">IPJ27_00610</name>
</gene>
<comment type="caution">
    <text evidence="2">The sequence shown here is derived from an EMBL/GenBank/DDBJ whole genome shotgun (WGS) entry which is preliminary data.</text>
</comment>
<feature type="region of interest" description="Disordered" evidence="1">
    <location>
        <begin position="77"/>
        <end position="102"/>
    </location>
</feature>
<dbReference type="EMBL" id="JADJMH010000001">
    <property type="protein sequence ID" value="MBK7673373.1"/>
    <property type="molecule type" value="Genomic_DNA"/>
</dbReference>
<evidence type="ECO:0000313" key="2">
    <source>
        <dbReference type="EMBL" id="MBK7673373.1"/>
    </source>
</evidence>